<organism evidence="1 2">
    <name type="scientific">Aureliella helgolandensis</name>
    <dbReference type="NCBI Taxonomy" id="2527968"/>
    <lineage>
        <taxon>Bacteria</taxon>
        <taxon>Pseudomonadati</taxon>
        <taxon>Planctomycetota</taxon>
        <taxon>Planctomycetia</taxon>
        <taxon>Pirellulales</taxon>
        <taxon>Pirellulaceae</taxon>
        <taxon>Aureliella</taxon>
    </lineage>
</organism>
<dbReference type="Proteomes" id="UP000318017">
    <property type="component" value="Chromosome"/>
</dbReference>
<evidence type="ECO:0000313" key="2">
    <source>
        <dbReference type="Proteomes" id="UP000318017"/>
    </source>
</evidence>
<dbReference type="RefSeq" id="WP_145074030.1">
    <property type="nucleotide sequence ID" value="NZ_CP036298.1"/>
</dbReference>
<gene>
    <name evidence="1" type="ORF">Q31a_07410</name>
</gene>
<name>A0A518G1J5_9BACT</name>
<dbReference type="OrthoDB" id="285502at2"/>
<reference evidence="1 2" key="1">
    <citation type="submission" date="2019-02" db="EMBL/GenBank/DDBJ databases">
        <title>Deep-cultivation of Planctomycetes and their phenomic and genomic characterization uncovers novel biology.</title>
        <authorList>
            <person name="Wiegand S."/>
            <person name="Jogler M."/>
            <person name="Boedeker C."/>
            <person name="Pinto D."/>
            <person name="Vollmers J."/>
            <person name="Rivas-Marin E."/>
            <person name="Kohn T."/>
            <person name="Peeters S.H."/>
            <person name="Heuer A."/>
            <person name="Rast P."/>
            <person name="Oberbeckmann S."/>
            <person name="Bunk B."/>
            <person name="Jeske O."/>
            <person name="Meyerdierks A."/>
            <person name="Storesund J.E."/>
            <person name="Kallscheuer N."/>
            <person name="Luecker S."/>
            <person name="Lage O.M."/>
            <person name="Pohl T."/>
            <person name="Merkel B.J."/>
            <person name="Hornburger P."/>
            <person name="Mueller R.-W."/>
            <person name="Bruemmer F."/>
            <person name="Labrenz M."/>
            <person name="Spormann A.M."/>
            <person name="Op den Camp H."/>
            <person name="Overmann J."/>
            <person name="Amann R."/>
            <person name="Jetten M.S.M."/>
            <person name="Mascher T."/>
            <person name="Medema M.H."/>
            <person name="Devos D.P."/>
            <person name="Kaster A.-K."/>
            <person name="Ovreas L."/>
            <person name="Rohde M."/>
            <person name="Galperin M.Y."/>
            <person name="Jogler C."/>
        </authorList>
    </citation>
    <scope>NUCLEOTIDE SEQUENCE [LARGE SCALE GENOMIC DNA]</scope>
    <source>
        <strain evidence="1 2">Q31a</strain>
    </source>
</reference>
<keyword evidence="2" id="KW-1185">Reference proteome</keyword>
<dbReference type="EMBL" id="CP036298">
    <property type="protein sequence ID" value="QDV22456.1"/>
    <property type="molecule type" value="Genomic_DNA"/>
</dbReference>
<dbReference type="KEGG" id="ahel:Q31a_07410"/>
<proteinExistence type="predicted"/>
<protein>
    <submittedName>
        <fullName evidence="1">Uncharacterized protein</fullName>
    </submittedName>
</protein>
<sequence>MPMFTNQQLQSYLDETLASELMVAVEQQLRTDEVLRERLIELAGRREAGVHGLGEIWRRNRLSCPSREQLGSFLLGAIDEQLQAYIAFHVERVGCRLCAANLQDLKSQQTEQSASMQTRRRRYFQTSAGYLKRSSDG</sequence>
<evidence type="ECO:0000313" key="1">
    <source>
        <dbReference type="EMBL" id="QDV22456.1"/>
    </source>
</evidence>
<dbReference type="AlphaFoldDB" id="A0A518G1J5"/>
<accession>A0A518G1J5</accession>